<organism evidence="1 2">
    <name type="scientific">Duganella phyllosphaerae</name>
    <dbReference type="NCBI Taxonomy" id="762836"/>
    <lineage>
        <taxon>Bacteria</taxon>
        <taxon>Pseudomonadati</taxon>
        <taxon>Pseudomonadota</taxon>
        <taxon>Betaproteobacteria</taxon>
        <taxon>Burkholderiales</taxon>
        <taxon>Oxalobacteraceae</taxon>
        <taxon>Telluria group</taxon>
        <taxon>Duganella</taxon>
    </lineage>
</organism>
<evidence type="ECO:0000313" key="1">
    <source>
        <dbReference type="EMBL" id="OEZ91454.1"/>
    </source>
</evidence>
<sequence>MKIIRPMAITDAALVSSNIPENDYPPYNPATSYPLAARVIVVGVGVHLVYESLQASNVGHTPAASPEHWVKVGATNRWRMFDASITTQAENEDSISVSIKATGIANGIALLNIDCAIIRIVATDVEFGVVYDKTINPAMTSGISDIYSYFREPVTRVSEMALTDLPSYSNMTIDVTLSSPGNVVRCGGIVIGQMRLMGDLQYGAKSGIANYTKKTRDQWGNFDVVEGPFSNTATWSIWIKSTEVDLVKRLLSQYRATPIVYIGADSYGALILYGYYKDFSIDIAYPTISICSLELEGLT</sequence>
<dbReference type="AlphaFoldDB" id="A0A1E7W629"/>
<keyword evidence="2" id="KW-1185">Reference proteome</keyword>
<dbReference type="RefSeq" id="WP_070251935.1">
    <property type="nucleotide sequence ID" value="NZ_LROM01000152.1"/>
</dbReference>
<dbReference type="OrthoDB" id="6992011at2"/>
<reference evidence="2" key="1">
    <citation type="journal article" date="2016" name="Front. Microbiol.">
        <title>Molecular Keys to the Janthinobacterium and Duganella spp. Interaction with the Plant Pathogen Fusarium graminearum.</title>
        <authorList>
            <person name="Haack F.S."/>
            <person name="Poehlein A."/>
            <person name="Kroger C."/>
            <person name="Voigt C.A."/>
            <person name="Piepenbring M."/>
            <person name="Bode H.B."/>
            <person name="Daniel R."/>
            <person name="Schafer W."/>
            <person name="Streit W.R."/>
        </authorList>
    </citation>
    <scope>NUCLEOTIDE SEQUENCE [LARGE SCALE GENOMIC DNA]</scope>
    <source>
        <strain evidence="2">T54</strain>
    </source>
</reference>
<dbReference type="Proteomes" id="UP000175989">
    <property type="component" value="Unassembled WGS sequence"/>
</dbReference>
<evidence type="ECO:0000313" key="2">
    <source>
        <dbReference type="Proteomes" id="UP000175989"/>
    </source>
</evidence>
<name>A0A1E7W629_9BURK</name>
<gene>
    <name evidence="1" type="ORF">DUPY_50660</name>
</gene>
<proteinExistence type="predicted"/>
<dbReference type="EMBL" id="LROM01000152">
    <property type="protein sequence ID" value="OEZ91454.1"/>
    <property type="molecule type" value="Genomic_DNA"/>
</dbReference>
<comment type="caution">
    <text evidence="1">The sequence shown here is derived from an EMBL/GenBank/DDBJ whole genome shotgun (WGS) entry which is preliminary data.</text>
</comment>
<protein>
    <submittedName>
        <fullName evidence="1">Uncharacterized protein</fullName>
    </submittedName>
</protein>
<accession>A0A1E7W629</accession>